<feature type="binding site" evidence="9">
    <location>
        <begin position="105"/>
        <end position="106"/>
    </location>
    <ligand>
        <name>pyridoxal 5'-phosphate</name>
        <dbReference type="ChEBI" id="CHEBI:597326"/>
    </ligand>
</feature>
<evidence type="ECO:0000256" key="2">
    <source>
        <dbReference type="ARBA" id="ARBA00004746"/>
    </source>
</evidence>
<comment type="caution">
    <text evidence="11">The sequence shown here is derived from an EMBL/GenBank/DDBJ whole genome shotgun (WGS) entry which is preliminary data.</text>
</comment>
<feature type="binding site" evidence="9">
    <location>
        <position position="232"/>
    </location>
    <ligand>
        <name>pyridoxal 5'-phosphate</name>
        <dbReference type="ChEBI" id="CHEBI:597326"/>
    </ligand>
</feature>
<dbReference type="Pfam" id="PF00155">
    <property type="entry name" value="Aminotran_1_2"/>
    <property type="match status" value="1"/>
</dbReference>
<dbReference type="Gene3D" id="3.90.1150.10">
    <property type="entry name" value="Aspartate Aminotransferase, domain 1"/>
    <property type="match status" value="1"/>
</dbReference>
<dbReference type="HAMAP" id="MF_01693">
    <property type="entry name" value="BioF_aminotrans_2"/>
    <property type="match status" value="1"/>
</dbReference>
<accession>A0ABQ3B558</accession>
<dbReference type="Gene3D" id="3.40.640.10">
    <property type="entry name" value="Type I PLP-dependent aspartate aminotransferase-like (Major domain)"/>
    <property type="match status" value="1"/>
</dbReference>
<dbReference type="InterPro" id="IPR015424">
    <property type="entry name" value="PyrdxlP-dep_Trfase"/>
</dbReference>
<comment type="cofactor">
    <cofactor evidence="1 9">
        <name>pyridoxal 5'-phosphate</name>
        <dbReference type="ChEBI" id="CHEBI:597326"/>
    </cofactor>
</comment>
<dbReference type="InterPro" id="IPR015421">
    <property type="entry name" value="PyrdxlP-dep_Trfase_major"/>
</dbReference>
<feature type="domain" description="Aminotransferase class I/classII large" evidence="10">
    <location>
        <begin position="38"/>
        <end position="377"/>
    </location>
</feature>
<evidence type="ECO:0000256" key="5">
    <source>
        <dbReference type="ARBA" id="ARBA00022679"/>
    </source>
</evidence>
<comment type="subunit">
    <text evidence="4 9">Homodimer.</text>
</comment>
<feature type="binding site" evidence="9">
    <location>
        <position position="18"/>
    </location>
    <ligand>
        <name>substrate</name>
    </ligand>
</feature>
<dbReference type="SUPFAM" id="SSF53383">
    <property type="entry name" value="PLP-dependent transferases"/>
    <property type="match status" value="1"/>
</dbReference>
<dbReference type="EC" id="2.3.1.47" evidence="9"/>
<dbReference type="PANTHER" id="PTHR13693:SF100">
    <property type="entry name" value="8-AMINO-7-OXONONANOATE SYNTHASE"/>
    <property type="match status" value="1"/>
</dbReference>
<feature type="binding site" evidence="9">
    <location>
        <position position="130"/>
    </location>
    <ligand>
        <name>substrate</name>
    </ligand>
</feature>
<keyword evidence="5 9" id="KW-0808">Transferase</keyword>
<dbReference type="RefSeq" id="WP_189576686.1">
    <property type="nucleotide sequence ID" value="NZ_BMXV01000005.1"/>
</dbReference>
<feature type="binding site" evidence="9">
    <location>
        <position position="203"/>
    </location>
    <ligand>
        <name>pyridoxal 5'-phosphate</name>
        <dbReference type="ChEBI" id="CHEBI:597326"/>
    </ligand>
</feature>
<gene>
    <name evidence="9 11" type="primary">bioF</name>
    <name evidence="11" type="ORF">GCM10007071_23810</name>
</gene>
<evidence type="ECO:0000256" key="3">
    <source>
        <dbReference type="ARBA" id="ARBA00010008"/>
    </source>
</evidence>
<dbReference type="InterPro" id="IPR022834">
    <property type="entry name" value="AONS_Proteobacteria"/>
</dbReference>
<comment type="pathway">
    <text evidence="2 9">Cofactor biosynthesis; biotin biosynthesis.</text>
</comment>
<dbReference type="InterPro" id="IPR050087">
    <property type="entry name" value="AON_synthase_class-II"/>
</dbReference>
<evidence type="ECO:0000256" key="7">
    <source>
        <dbReference type="ARBA" id="ARBA00022898"/>
    </source>
</evidence>
<evidence type="ECO:0000313" key="12">
    <source>
        <dbReference type="Proteomes" id="UP000601597"/>
    </source>
</evidence>
<evidence type="ECO:0000313" key="11">
    <source>
        <dbReference type="EMBL" id="GGY75742.1"/>
    </source>
</evidence>
<evidence type="ECO:0000256" key="6">
    <source>
        <dbReference type="ARBA" id="ARBA00022756"/>
    </source>
</evidence>
<feature type="modified residue" description="N6-(pyridoxal phosphate)lysine" evidence="9">
    <location>
        <position position="235"/>
    </location>
</feature>
<organism evidence="11 12">
    <name type="scientific">Marinobacter zhanjiangensis</name>
    <dbReference type="NCBI Taxonomy" id="578215"/>
    <lineage>
        <taxon>Bacteria</taxon>
        <taxon>Pseudomonadati</taxon>
        <taxon>Pseudomonadota</taxon>
        <taxon>Gammaproteobacteria</taxon>
        <taxon>Pseudomonadales</taxon>
        <taxon>Marinobacteraceae</taxon>
        <taxon>Marinobacter</taxon>
    </lineage>
</organism>
<comment type="catalytic activity">
    <reaction evidence="8 9">
        <text>6-carboxyhexanoyl-[ACP] + L-alanine + H(+) = (8S)-8-amino-7-oxononanoate + holo-[ACP] + CO2</text>
        <dbReference type="Rhea" id="RHEA:42288"/>
        <dbReference type="Rhea" id="RHEA-COMP:9685"/>
        <dbReference type="Rhea" id="RHEA-COMP:9955"/>
        <dbReference type="ChEBI" id="CHEBI:15378"/>
        <dbReference type="ChEBI" id="CHEBI:16526"/>
        <dbReference type="ChEBI" id="CHEBI:57972"/>
        <dbReference type="ChEBI" id="CHEBI:64479"/>
        <dbReference type="ChEBI" id="CHEBI:78846"/>
        <dbReference type="ChEBI" id="CHEBI:149468"/>
        <dbReference type="EC" id="2.3.1.47"/>
    </reaction>
</comment>
<keyword evidence="6 9" id="KW-0093">Biotin biosynthesis</keyword>
<comment type="function">
    <text evidence="9">Catalyzes the decarboxylative condensation of pimeloyl-[acyl-carrier protein] and L-alanine to produce 8-amino-7-oxononanoate (AON), [acyl-carrier protein], and carbon dioxide.</text>
</comment>
<feature type="binding site" evidence="9">
    <location>
        <position position="349"/>
    </location>
    <ligand>
        <name>substrate</name>
    </ligand>
</feature>
<evidence type="ECO:0000259" key="10">
    <source>
        <dbReference type="Pfam" id="PF00155"/>
    </source>
</evidence>
<dbReference type="InterPro" id="IPR015422">
    <property type="entry name" value="PyrdxlP-dep_Trfase_small"/>
</dbReference>
<name>A0ABQ3B558_9GAMM</name>
<sequence length="393" mass="42005">MRDFAAELEQRREAGLYRVRRQMSGPHQPLLTADGDPVLAFCSNDYLGLASHPELVAAATSGLDEHGLGGASSHLICGHHGEHHRLEDKLAAFTRRSGALFFSTGYMANVGVITALAGKGDTIFSDALNHASIIDGCRLSGASVRIYPHGDTATLAEQLAATEGHKLVVTDGVFSMDGDIAPLRELATLCRRHDALLVVDDAHGFGCIGPQGRGAVLEAGLTEDNVPLVVGTLGKAFGTSGAFVAGPPLLLDYLVQKARSYIYTTAMPPALATASCRSVELVEQDEHRRTHLTRLINRFRSEAATMGYDLMPSATPIQPIMIGDPREAIRLSGELEKRGLLVTAIRPPTVPHGESRLRVTFSASHTDEQLDQLLAALRESAPKIVADRALSSV</sequence>
<keyword evidence="12" id="KW-1185">Reference proteome</keyword>
<proteinExistence type="inferred from homology"/>
<dbReference type="NCBIfam" id="TIGR00858">
    <property type="entry name" value="bioF"/>
    <property type="match status" value="1"/>
</dbReference>
<evidence type="ECO:0000256" key="8">
    <source>
        <dbReference type="ARBA" id="ARBA00047715"/>
    </source>
</evidence>
<dbReference type="PROSITE" id="PS00599">
    <property type="entry name" value="AA_TRANSFER_CLASS_2"/>
    <property type="match status" value="1"/>
</dbReference>
<dbReference type="CDD" id="cd06454">
    <property type="entry name" value="KBL_like"/>
    <property type="match status" value="1"/>
</dbReference>
<keyword evidence="7 9" id="KW-0663">Pyridoxal phosphate</keyword>
<dbReference type="InterPro" id="IPR004723">
    <property type="entry name" value="AONS_Archaea/Proteobacteria"/>
</dbReference>
<comment type="similarity">
    <text evidence="3 9">Belongs to the class-II pyridoxal-phosphate-dependent aminotransferase family. BioF subfamily.</text>
</comment>
<protein>
    <recommendedName>
        <fullName evidence="9">8-amino-7-oxononanoate synthase</fullName>
        <shortName evidence="9">AONS</shortName>
        <ecNumber evidence="9">2.3.1.47</ecNumber>
    </recommendedName>
    <alternativeName>
        <fullName evidence="9">7-keto-8-amino-pelargonic acid synthase</fullName>
        <shortName evidence="9">7-KAP synthase</shortName>
        <shortName evidence="9">KAPA synthase</shortName>
    </alternativeName>
    <alternativeName>
        <fullName evidence="9">8-amino-7-ketopelargonate synthase</fullName>
    </alternativeName>
</protein>
<dbReference type="InterPro" id="IPR004839">
    <property type="entry name" value="Aminotransferase_I/II_large"/>
</dbReference>
<dbReference type="PANTHER" id="PTHR13693">
    <property type="entry name" value="CLASS II AMINOTRANSFERASE/8-AMINO-7-OXONONANOATE SYNTHASE"/>
    <property type="match status" value="1"/>
</dbReference>
<feature type="binding site" evidence="9">
    <location>
        <position position="175"/>
    </location>
    <ligand>
        <name>pyridoxal 5'-phosphate</name>
        <dbReference type="ChEBI" id="CHEBI:597326"/>
    </ligand>
</feature>
<dbReference type="InterPro" id="IPR001917">
    <property type="entry name" value="Aminotrans_II_pyridoxalP_BS"/>
</dbReference>
<evidence type="ECO:0000256" key="1">
    <source>
        <dbReference type="ARBA" id="ARBA00001933"/>
    </source>
</evidence>
<evidence type="ECO:0000256" key="9">
    <source>
        <dbReference type="HAMAP-Rule" id="MF_01693"/>
    </source>
</evidence>
<reference evidence="12" key="1">
    <citation type="journal article" date="2019" name="Int. J. Syst. Evol. Microbiol.">
        <title>The Global Catalogue of Microorganisms (GCM) 10K type strain sequencing project: providing services to taxonomists for standard genome sequencing and annotation.</title>
        <authorList>
            <consortium name="The Broad Institute Genomics Platform"/>
            <consortium name="The Broad Institute Genome Sequencing Center for Infectious Disease"/>
            <person name="Wu L."/>
            <person name="Ma J."/>
        </authorList>
    </citation>
    <scope>NUCLEOTIDE SEQUENCE [LARGE SCALE GENOMIC DNA]</scope>
    <source>
        <strain evidence="12">KCTC 22280</strain>
    </source>
</reference>
<dbReference type="EMBL" id="BMXV01000005">
    <property type="protein sequence ID" value="GGY75742.1"/>
    <property type="molecule type" value="Genomic_DNA"/>
</dbReference>
<evidence type="ECO:0000256" key="4">
    <source>
        <dbReference type="ARBA" id="ARBA00011738"/>
    </source>
</evidence>
<dbReference type="Proteomes" id="UP000601597">
    <property type="component" value="Unassembled WGS sequence"/>
</dbReference>